<name>A0A4Y2M6K8_ARAVE</name>
<dbReference type="Proteomes" id="UP000499080">
    <property type="component" value="Unassembled WGS sequence"/>
</dbReference>
<comment type="caution">
    <text evidence="2">The sequence shown here is derived from an EMBL/GenBank/DDBJ whole genome shotgun (WGS) entry which is preliminary data.</text>
</comment>
<proteinExistence type="predicted"/>
<accession>A0A4Y2M6K8</accession>
<sequence length="99" mass="10935">MDNNKFNPLIPKAIGIEEPQNTGTSQLLFQIYPKFTSPLKTKMTAGTLEILRNPPYSPNPSGRETRTKEACTSGVKSIALNDRGCKLYSDVRTAVVFCL</sequence>
<organism evidence="2 3">
    <name type="scientific">Araneus ventricosus</name>
    <name type="common">Orbweaver spider</name>
    <name type="synonym">Epeira ventricosa</name>
    <dbReference type="NCBI Taxonomy" id="182803"/>
    <lineage>
        <taxon>Eukaryota</taxon>
        <taxon>Metazoa</taxon>
        <taxon>Ecdysozoa</taxon>
        <taxon>Arthropoda</taxon>
        <taxon>Chelicerata</taxon>
        <taxon>Arachnida</taxon>
        <taxon>Araneae</taxon>
        <taxon>Araneomorphae</taxon>
        <taxon>Entelegynae</taxon>
        <taxon>Araneoidea</taxon>
        <taxon>Araneidae</taxon>
        <taxon>Araneus</taxon>
    </lineage>
</organism>
<evidence type="ECO:0000313" key="3">
    <source>
        <dbReference type="Proteomes" id="UP000499080"/>
    </source>
</evidence>
<evidence type="ECO:0000256" key="1">
    <source>
        <dbReference type="SAM" id="MobiDB-lite"/>
    </source>
</evidence>
<reference evidence="2 3" key="1">
    <citation type="journal article" date="2019" name="Sci. Rep.">
        <title>Orb-weaving spider Araneus ventricosus genome elucidates the spidroin gene catalogue.</title>
        <authorList>
            <person name="Kono N."/>
            <person name="Nakamura H."/>
            <person name="Ohtoshi R."/>
            <person name="Moran D.A.P."/>
            <person name="Shinohara A."/>
            <person name="Yoshida Y."/>
            <person name="Fujiwara M."/>
            <person name="Mori M."/>
            <person name="Tomita M."/>
            <person name="Arakawa K."/>
        </authorList>
    </citation>
    <scope>NUCLEOTIDE SEQUENCE [LARGE SCALE GENOMIC DNA]</scope>
</reference>
<gene>
    <name evidence="2" type="ORF">AVEN_176212_1</name>
</gene>
<dbReference type="AlphaFoldDB" id="A0A4Y2M6K8"/>
<feature type="region of interest" description="Disordered" evidence="1">
    <location>
        <begin position="50"/>
        <end position="69"/>
    </location>
</feature>
<evidence type="ECO:0000313" key="2">
    <source>
        <dbReference type="EMBL" id="GBN22745.1"/>
    </source>
</evidence>
<keyword evidence="3" id="KW-1185">Reference proteome</keyword>
<dbReference type="EMBL" id="BGPR01006898">
    <property type="protein sequence ID" value="GBN22745.1"/>
    <property type="molecule type" value="Genomic_DNA"/>
</dbReference>
<protein>
    <submittedName>
        <fullName evidence="2">Uncharacterized protein</fullName>
    </submittedName>
</protein>